<feature type="transmembrane region" description="Helical" evidence="5">
    <location>
        <begin position="361"/>
        <end position="383"/>
    </location>
</feature>
<feature type="transmembrane region" description="Helical" evidence="5">
    <location>
        <begin position="42"/>
        <end position="62"/>
    </location>
</feature>
<feature type="transmembrane region" description="Helical" evidence="5">
    <location>
        <begin position="17"/>
        <end position="36"/>
    </location>
</feature>
<gene>
    <name evidence="6" type="ORF">FMM80_03425</name>
</gene>
<dbReference type="PANTHER" id="PTHR11785:SF512">
    <property type="entry name" value="SOBREMESA, ISOFORM B"/>
    <property type="match status" value="1"/>
</dbReference>
<dbReference type="PIRSF" id="PIRSF006060">
    <property type="entry name" value="AA_transporter"/>
    <property type="match status" value="1"/>
</dbReference>
<evidence type="ECO:0000256" key="1">
    <source>
        <dbReference type="ARBA" id="ARBA00004141"/>
    </source>
</evidence>
<evidence type="ECO:0000256" key="5">
    <source>
        <dbReference type="SAM" id="Phobius"/>
    </source>
</evidence>
<dbReference type="Pfam" id="PF13520">
    <property type="entry name" value="AA_permease_2"/>
    <property type="match status" value="1"/>
</dbReference>
<evidence type="ECO:0000313" key="6">
    <source>
        <dbReference type="EMBL" id="NDO67811.1"/>
    </source>
</evidence>
<name>A0A9X5H658_9FIRM</name>
<dbReference type="InterPro" id="IPR002293">
    <property type="entry name" value="AA/rel_permease1"/>
</dbReference>
<dbReference type="Proteomes" id="UP000474104">
    <property type="component" value="Unassembled WGS sequence"/>
</dbReference>
<evidence type="ECO:0000256" key="4">
    <source>
        <dbReference type="ARBA" id="ARBA00023136"/>
    </source>
</evidence>
<dbReference type="OrthoDB" id="178667at2"/>
<feature type="transmembrane region" description="Helical" evidence="5">
    <location>
        <begin position="95"/>
        <end position="119"/>
    </location>
</feature>
<dbReference type="AlphaFoldDB" id="A0A9X5H658"/>
<keyword evidence="4 5" id="KW-0472">Membrane</keyword>
<feature type="transmembrane region" description="Helical" evidence="5">
    <location>
        <begin position="194"/>
        <end position="216"/>
    </location>
</feature>
<comment type="subcellular location">
    <subcellularLocation>
        <location evidence="1">Membrane</location>
        <topology evidence="1">Multi-pass membrane protein</topology>
    </subcellularLocation>
</comment>
<dbReference type="RefSeq" id="WP_004069630.1">
    <property type="nucleotide sequence ID" value="NZ_VIRB01000026.1"/>
</dbReference>
<proteinExistence type="predicted"/>
<dbReference type="Gene3D" id="1.20.1740.10">
    <property type="entry name" value="Amino acid/polyamine transporter I"/>
    <property type="match status" value="1"/>
</dbReference>
<dbReference type="GO" id="GO:0016020">
    <property type="term" value="C:membrane"/>
    <property type="evidence" value="ECO:0007669"/>
    <property type="project" value="UniProtKB-SubCell"/>
</dbReference>
<dbReference type="EMBL" id="VIRB01000026">
    <property type="protein sequence ID" value="NDO67811.1"/>
    <property type="molecule type" value="Genomic_DNA"/>
</dbReference>
<dbReference type="PANTHER" id="PTHR11785">
    <property type="entry name" value="AMINO ACID TRANSPORTER"/>
    <property type="match status" value="1"/>
</dbReference>
<feature type="transmembrane region" description="Helical" evidence="5">
    <location>
        <begin position="337"/>
        <end position="355"/>
    </location>
</feature>
<feature type="transmembrane region" description="Helical" evidence="5">
    <location>
        <begin position="423"/>
        <end position="442"/>
    </location>
</feature>
<feature type="transmembrane region" description="Helical" evidence="5">
    <location>
        <begin position="284"/>
        <end position="310"/>
    </location>
</feature>
<reference evidence="6 7" key="1">
    <citation type="submission" date="2019-07" db="EMBL/GenBank/DDBJ databases">
        <title>Draft genome sequences of 15 bacterial species constituting the stable defined intestinal microbiota of the GM15 gnotobiotic mouse model.</title>
        <authorList>
            <person name="Elie C."/>
            <person name="Mathieu A."/>
            <person name="Saliou A."/>
            <person name="Darnaud M."/>
            <person name="Leulier F."/>
            <person name="Tamellini A."/>
        </authorList>
    </citation>
    <scope>NUCLEOTIDE SEQUENCE [LARGE SCALE GENOMIC DNA]</scope>
    <source>
        <strain evidence="7">ASF 502</strain>
    </source>
</reference>
<comment type="caution">
    <text evidence="6">The sequence shown here is derived from an EMBL/GenBank/DDBJ whole genome shotgun (WGS) entry which is preliminary data.</text>
</comment>
<dbReference type="InterPro" id="IPR050598">
    <property type="entry name" value="AminoAcid_Transporter"/>
</dbReference>
<feature type="transmembrane region" description="Helical" evidence="5">
    <location>
        <begin position="159"/>
        <end position="182"/>
    </location>
</feature>
<protein>
    <submittedName>
        <fullName evidence="6">Amino acid permease</fullName>
    </submittedName>
</protein>
<keyword evidence="2 5" id="KW-0812">Transmembrane</keyword>
<feature type="transmembrane region" description="Helical" evidence="5">
    <location>
        <begin position="125"/>
        <end position="147"/>
    </location>
</feature>
<evidence type="ECO:0000313" key="7">
    <source>
        <dbReference type="Proteomes" id="UP000474104"/>
    </source>
</evidence>
<dbReference type="GO" id="GO:0015179">
    <property type="term" value="F:L-amino acid transmembrane transporter activity"/>
    <property type="evidence" value="ECO:0007669"/>
    <property type="project" value="TreeGrafter"/>
</dbReference>
<feature type="transmembrane region" description="Helical" evidence="5">
    <location>
        <begin position="395"/>
        <end position="417"/>
    </location>
</feature>
<evidence type="ECO:0000256" key="3">
    <source>
        <dbReference type="ARBA" id="ARBA00022989"/>
    </source>
</evidence>
<sequence length="454" mass="48520">MSQETPQAQSVELKRKLGLSAVIALGVGTTVGSGIFSSLSEVAAAAGSSLFLILAFLIGGILQVPANFCYAELASAFPEDGGQYVYFKEAGSRPLAFLCGWISFWATDPPSISIMALAIANYLGFFIPVHGIVLRLIATAFVLFFMMMHLRSVEGGGKFQAIITALKIIPFILIIGIGIFFIKGDLFMSAAPLAGAAATGGFAALMAGVSATTWSFDGMAAPCYMSGEIKDPEKNLPKGLILTAVTVLGLYVALTVVASGLLSVDELASSEAPIALLASKIPGIGNYAGTIIAVMAVIVVIGSLSSCVMYQPRIEYAMAKDGLFFKSFAKVHPQYETPYFSIIVQCAVAIVLIFATSLSDLLGYFTLVGLLKNFMTFGTIIVLRNKENYKPTYHMPFRPLMVAVAMIVTGTLIWSTFIWAPMQGIACAVIAVATGLPVYYFWENKNKKERQLEN</sequence>
<keyword evidence="3 5" id="KW-1133">Transmembrane helix</keyword>
<accession>A0A9X5H658</accession>
<evidence type="ECO:0000256" key="2">
    <source>
        <dbReference type="ARBA" id="ARBA00022692"/>
    </source>
</evidence>
<feature type="transmembrane region" description="Helical" evidence="5">
    <location>
        <begin position="240"/>
        <end position="264"/>
    </location>
</feature>
<organism evidence="6 7">
    <name type="scientific">Schaedlerella arabinosiphila</name>
    <dbReference type="NCBI Taxonomy" id="2044587"/>
    <lineage>
        <taxon>Bacteria</taxon>
        <taxon>Bacillati</taxon>
        <taxon>Bacillota</taxon>
        <taxon>Clostridia</taxon>
        <taxon>Lachnospirales</taxon>
        <taxon>Lachnospiraceae</taxon>
        <taxon>Schaedlerella</taxon>
    </lineage>
</organism>